<dbReference type="Pfam" id="PF13976">
    <property type="entry name" value="gag_pre-integrs"/>
    <property type="match status" value="1"/>
</dbReference>
<dbReference type="Proteomes" id="UP001458880">
    <property type="component" value="Unassembled WGS sequence"/>
</dbReference>
<evidence type="ECO:0000256" key="2">
    <source>
        <dbReference type="ARBA" id="ARBA00022723"/>
    </source>
</evidence>
<proteinExistence type="predicted"/>
<evidence type="ECO:0000256" key="10">
    <source>
        <dbReference type="SAM" id="MobiDB-lite"/>
    </source>
</evidence>
<keyword evidence="2" id="KW-0479">Metal-binding</keyword>
<name>A0AAW1HVE5_POPJA</name>
<evidence type="ECO:0000256" key="9">
    <source>
        <dbReference type="ARBA" id="ARBA00023172"/>
    </source>
</evidence>
<evidence type="ECO:0000256" key="8">
    <source>
        <dbReference type="ARBA" id="ARBA00022932"/>
    </source>
</evidence>
<dbReference type="InterPro" id="IPR025724">
    <property type="entry name" value="GAG-pre-integrase_dom"/>
</dbReference>
<evidence type="ECO:0000256" key="3">
    <source>
        <dbReference type="ARBA" id="ARBA00022759"/>
    </source>
</evidence>
<evidence type="ECO:0000256" key="5">
    <source>
        <dbReference type="ARBA" id="ARBA00022842"/>
    </source>
</evidence>
<evidence type="ECO:0000256" key="6">
    <source>
        <dbReference type="ARBA" id="ARBA00022908"/>
    </source>
</evidence>
<feature type="domain" description="Retroviral polymerase SH3-like" evidence="12">
    <location>
        <begin position="216"/>
        <end position="272"/>
    </location>
</feature>
<keyword evidence="8" id="KW-0239">DNA-directed DNA polymerase</keyword>
<dbReference type="GO" id="GO:0046872">
    <property type="term" value="F:metal ion binding"/>
    <property type="evidence" value="ECO:0007669"/>
    <property type="project" value="UniProtKB-KW"/>
</dbReference>
<dbReference type="GO" id="GO:0016787">
    <property type="term" value="F:hydrolase activity"/>
    <property type="evidence" value="ECO:0007669"/>
    <property type="project" value="UniProtKB-KW"/>
</dbReference>
<dbReference type="InterPro" id="IPR039537">
    <property type="entry name" value="Retrotran_Ty1/copia-like"/>
</dbReference>
<accession>A0AAW1HVE5</accession>
<dbReference type="GO" id="GO:0006310">
    <property type="term" value="P:DNA recombination"/>
    <property type="evidence" value="ECO:0007669"/>
    <property type="project" value="UniProtKB-KW"/>
</dbReference>
<dbReference type="GO" id="GO:0015074">
    <property type="term" value="P:DNA integration"/>
    <property type="evidence" value="ECO:0007669"/>
    <property type="project" value="UniProtKB-KW"/>
</dbReference>
<feature type="domain" description="GAG-pre-integrase" evidence="11">
    <location>
        <begin position="99"/>
        <end position="164"/>
    </location>
</feature>
<dbReference type="Pfam" id="PF25597">
    <property type="entry name" value="SH3_retrovirus"/>
    <property type="match status" value="1"/>
</dbReference>
<dbReference type="GO" id="GO:0003887">
    <property type="term" value="F:DNA-directed DNA polymerase activity"/>
    <property type="evidence" value="ECO:0007669"/>
    <property type="project" value="UniProtKB-KW"/>
</dbReference>
<evidence type="ECO:0000313" key="13">
    <source>
        <dbReference type="EMBL" id="KAK9680834.1"/>
    </source>
</evidence>
<dbReference type="PANTHER" id="PTHR42648">
    <property type="entry name" value="TRANSPOSASE, PUTATIVE-RELATED"/>
    <property type="match status" value="1"/>
</dbReference>
<evidence type="ECO:0000256" key="4">
    <source>
        <dbReference type="ARBA" id="ARBA00022801"/>
    </source>
</evidence>
<keyword evidence="3" id="KW-0255">Endonuclease</keyword>
<keyword evidence="7" id="KW-0695">RNA-directed DNA polymerase</keyword>
<dbReference type="AlphaFoldDB" id="A0AAW1HVE5"/>
<keyword evidence="9" id="KW-0233">DNA recombination</keyword>
<evidence type="ECO:0000259" key="12">
    <source>
        <dbReference type="Pfam" id="PF25597"/>
    </source>
</evidence>
<keyword evidence="4" id="KW-0378">Hydrolase</keyword>
<sequence length="493" mass="56821">MTKDRYKCYNCGKPGHKRNAVTRINQKKKFTSLSQPARVKVPPWKKTTDALNGMLNLRHNLLSVKKLVEAGLRVNFCKNKVNIYKDSIPIAFGQKVGSLFEIEFKINNQCEANVCEQKENYTLWHKRLGHLGQNNVSNLYKNNMVDGMSFEDKLPVDNCETCIRSNITKLPFNSKTEKKTKRPLESPTTCLKPTATPAQMFYQRKPNLKNLKVFGCLAYCHIPKNKIFGKFEPKGESCIMIGYTHNGYRLWNPEKRNVFEARDVIFCEDKTIADFRNTVDDKVLTIVNEYGTENQKFCEDKTIADFRNTVDDKVLTIVNEYGTENQNANEENITQDTIEDTSKVENEKENEDRQPTRTNKPEREHRLPAKYADFEMNIDDDETQHFALCVDTFIENVPNTYTEAVNEGSDWQEAIEKELKAHETLGTWESAELPEGKKAIDTKWFIFKECPKERMICKDPPELPCIVSLPLSTTAARIRDKTISCSTQSFGRK</sequence>
<feature type="compositionally biased region" description="Polar residues" evidence="10">
    <location>
        <begin position="326"/>
        <end position="336"/>
    </location>
</feature>
<protein>
    <submittedName>
        <fullName evidence="13">GAG-pre-integrase domain</fullName>
    </submittedName>
</protein>
<dbReference type="PANTHER" id="PTHR42648:SF11">
    <property type="entry name" value="TRANSPOSON TY4-P GAG-POL POLYPROTEIN"/>
    <property type="match status" value="1"/>
</dbReference>
<comment type="caution">
    <text evidence="13">The sequence shown here is derived from an EMBL/GenBank/DDBJ whole genome shotgun (WGS) entry which is preliminary data.</text>
</comment>
<evidence type="ECO:0000256" key="1">
    <source>
        <dbReference type="ARBA" id="ARBA00022722"/>
    </source>
</evidence>
<dbReference type="EMBL" id="JASPKY010000866">
    <property type="protein sequence ID" value="KAK9680834.1"/>
    <property type="molecule type" value="Genomic_DNA"/>
</dbReference>
<keyword evidence="14" id="KW-1185">Reference proteome</keyword>
<evidence type="ECO:0000256" key="7">
    <source>
        <dbReference type="ARBA" id="ARBA00022918"/>
    </source>
</evidence>
<keyword evidence="1" id="KW-0540">Nuclease</keyword>
<gene>
    <name evidence="13" type="ORF">QE152_g38801</name>
</gene>
<dbReference type="GO" id="GO:0004519">
    <property type="term" value="F:endonuclease activity"/>
    <property type="evidence" value="ECO:0007669"/>
    <property type="project" value="UniProtKB-KW"/>
</dbReference>
<keyword evidence="8" id="KW-0548">Nucleotidyltransferase</keyword>
<feature type="compositionally biased region" description="Basic and acidic residues" evidence="10">
    <location>
        <begin position="340"/>
        <end position="365"/>
    </location>
</feature>
<keyword evidence="6" id="KW-0229">DNA integration</keyword>
<evidence type="ECO:0000259" key="11">
    <source>
        <dbReference type="Pfam" id="PF13976"/>
    </source>
</evidence>
<dbReference type="GO" id="GO:0003964">
    <property type="term" value="F:RNA-directed DNA polymerase activity"/>
    <property type="evidence" value="ECO:0007669"/>
    <property type="project" value="UniProtKB-KW"/>
</dbReference>
<reference evidence="13 14" key="1">
    <citation type="journal article" date="2024" name="BMC Genomics">
        <title>De novo assembly and annotation of Popillia japonica's genome with initial clues to its potential as an invasive pest.</title>
        <authorList>
            <person name="Cucini C."/>
            <person name="Boschi S."/>
            <person name="Funari R."/>
            <person name="Cardaioli E."/>
            <person name="Iannotti N."/>
            <person name="Marturano G."/>
            <person name="Paoli F."/>
            <person name="Bruttini M."/>
            <person name="Carapelli A."/>
            <person name="Frati F."/>
            <person name="Nardi F."/>
        </authorList>
    </citation>
    <scope>NUCLEOTIDE SEQUENCE [LARGE SCALE GENOMIC DNA]</scope>
    <source>
        <strain evidence="13">DMR45628</strain>
    </source>
</reference>
<keyword evidence="5" id="KW-0460">Magnesium</keyword>
<evidence type="ECO:0000313" key="14">
    <source>
        <dbReference type="Proteomes" id="UP001458880"/>
    </source>
</evidence>
<keyword evidence="8" id="KW-0808">Transferase</keyword>
<feature type="region of interest" description="Disordered" evidence="10">
    <location>
        <begin position="326"/>
        <end position="365"/>
    </location>
</feature>
<organism evidence="13 14">
    <name type="scientific">Popillia japonica</name>
    <name type="common">Japanese beetle</name>
    <dbReference type="NCBI Taxonomy" id="7064"/>
    <lineage>
        <taxon>Eukaryota</taxon>
        <taxon>Metazoa</taxon>
        <taxon>Ecdysozoa</taxon>
        <taxon>Arthropoda</taxon>
        <taxon>Hexapoda</taxon>
        <taxon>Insecta</taxon>
        <taxon>Pterygota</taxon>
        <taxon>Neoptera</taxon>
        <taxon>Endopterygota</taxon>
        <taxon>Coleoptera</taxon>
        <taxon>Polyphaga</taxon>
        <taxon>Scarabaeiformia</taxon>
        <taxon>Scarabaeidae</taxon>
        <taxon>Rutelinae</taxon>
        <taxon>Popillia</taxon>
    </lineage>
</organism>
<dbReference type="InterPro" id="IPR057670">
    <property type="entry name" value="SH3_retrovirus"/>
</dbReference>